<dbReference type="PROSITE" id="PS51022">
    <property type="entry name" value="L27"/>
    <property type="match status" value="2"/>
</dbReference>
<dbReference type="InterPro" id="IPR014775">
    <property type="entry name" value="L27_C"/>
</dbReference>
<protein>
    <submittedName>
        <fullName evidence="3">MAGUK p55 subfamily member 4</fullName>
    </submittedName>
</protein>
<dbReference type="Pfam" id="PF02828">
    <property type="entry name" value="L27"/>
    <property type="match status" value="2"/>
</dbReference>
<dbReference type="Proteomes" id="UP000324091">
    <property type="component" value="Chromosome 1"/>
</dbReference>
<feature type="domain" description="L27" evidence="2">
    <location>
        <begin position="6"/>
        <end position="61"/>
    </location>
</feature>
<evidence type="ECO:0000259" key="2">
    <source>
        <dbReference type="PROSITE" id="PS51022"/>
    </source>
</evidence>
<organism evidence="3 4">
    <name type="scientific">Takifugu flavidus</name>
    <name type="common">sansaifugu</name>
    <dbReference type="NCBI Taxonomy" id="433684"/>
    <lineage>
        <taxon>Eukaryota</taxon>
        <taxon>Metazoa</taxon>
        <taxon>Chordata</taxon>
        <taxon>Craniata</taxon>
        <taxon>Vertebrata</taxon>
        <taxon>Euteleostomi</taxon>
        <taxon>Actinopterygii</taxon>
        <taxon>Neopterygii</taxon>
        <taxon>Teleostei</taxon>
        <taxon>Neoteleostei</taxon>
        <taxon>Acanthomorphata</taxon>
        <taxon>Eupercaria</taxon>
        <taxon>Tetraodontiformes</taxon>
        <taxon>Tetradontoidea</taxon>
        <taxon>Tetraodontidae</taxon>
        <taxon>Takifugu</taxon>
    </lineage>
</organism>
<dbReference type="InterPro" id="IPR004172">
    <property type="entry name" value="L27_dom"/>
</dbReference>
<dbReference type="Gene3D" id="1.10.287.650">
    <property type="entry name" value="L27 domain"/>
    <property type="match status" value="1"/>
</dbReference>
<keyword evidence="4" id="KW-1185">Reference proteome</keyword>
<gene>
    <name evidence="3" type="ORF">D4764_01G0000420</name>
</gene>
<dbReference type="SMART" id="SM00569">
    <property type="entry name" value="L27"/>
    <property type="match status" value="2"/>
</dbReference>
<evidence type="ECO:0000256" key="1">
    <source>
        <dbReference type="SAM" id="MobiDB-lite"/>
    </source>
</evidence>
<evidence type="ECO:0000313" key="3">
    <source>
        <dbReference type="EMBL" id="TWW80227.1"/>
    </source>
</evidence>
<accession>A0A5C6PPC4</accession>
<dbReference type="EMBL" id="RHFK02000001">
    <property type="protein sequence ID" value="TWW80227.1"/>
    <property type="molecule type" value="Genomic_DNA"/>
</dbReference>
<dbReference type="AlphaFoldDB" id="A0A5C6PPC4"/>
<feature type="region of interest" description="Disordered" evidence="1">
    <location>
        <begin position="449"/>
        <end position="474"/>
    </location>
</feature>
<feature type="region of interest" description="Disordered" evidence="1">
    <location>
        <begin position="206"/>
        <end position="233"/>
    </location>
</feature>
<comment type="caution">
    <text evidence="3">The sequence shown here is derived from an EMBL/GenBank/DDBJ whole genome shotgun (WGS) entry which is preliminary data.</text>
</comment>
<feature type="domain" description="L27" evidence="2">
    <location>
        <begin position="68"/>
        <end position="119"/>
    </location>
</feature>
<feature type="region of interest" description="Disordered" evidence="1">
    <location>
        <begin position="371"/>
        <end position="430"/>
    </location>
</feature>
<reference evidence="3 4" key="1">
    <citation type="submission" date="2019-04" db="EMBL/GenBank/DDBJ databases">
        <title>Chromosome genome assembly for Takifugu flavidus.</title>
        <authorList>
            <person name="Xiao S."/>
        </authorList>
    </citation>
    <scope>NUCLEOTIDE SEQUENCE [LARGE SCALE GENOMIC DNA]</scope>
    <source>
        <strain evidence="3">HTHZ2018</strain>
        <tissue evidence="3">Muscle</tissue>
    </source>
</reference>
<feature type="compositionally biased region" description="Low complexity" evidence="1">
    <location>
        <begin position="411"/>
        <end position="427"/>
    </location>
</feature>
<evidence type="ECO:0000313" key="4">
    <source>
        <dbReference type="Proteomes" id="UP000324091"/>
    </source>
</evidence>
<name>A0A5C6PPC4_9TELE</name>
<feature type="compositionally biased region" description="Polar residues" evidence="1">
    <location>
        <begin position="371"/>
        <end position="380"/>
    </location>
</feature>
<dbReference type="SUPFAM" id="SSF101288">
    <property type="entry name" value="L27 domain"/>
    <property type="match status" value="1"/>
</dbReference>
<sequence>MKQDTEDGVSAVLLSVVEDMSQAIQRKVSGAELLYDLLSAPWLQALLKIYESLLTFQRLKPSPILPYASGLSQEIMVAMETVQSPSVEVEELYSLLSSVHVQALLSSHDSIAQVDYSPILPPLPDDMPDDEEAFRIVCLVKNNQPLIGNDHRRGHVIPAEGAWPWEELRATETKDKQLSLPADKSRPLVPYYDFTAPWKRDLNQSASSRLTCTDRSKGEAGSPSGSSHTDDYAHPPPPICAVYSLSLPTSPILYKRGAIWSHSRNVHTTDRTQFFTGVRGSNQQGGHLPPGPASNCLGSTEKGLAVCGYQQHPAGELRSTIQMLPKGVDRGPQDAPQCSQKIVAATVTDSRNDRAINLLDEVVDKLQNFTVSNKPLSSPPQRLKRKIPLRNSTVSPKVPHKHPTTYPCPISSSSSSSVSSSEENFSSPNQTKVASLYVAHRMFGCRRNYGSTVGAPLEDQEDCCSTSRRKSNNQ</sequence>
<dbReference type="InterPro" id="IPR036892">
    <property type="entry name" value="L27_dom_sf"/>
</dbReference>
<proteinExistence type="predicted"/>